<feature type="signal peptide" evidence="1">
    <location>
        <begin position="1"/>
        <end position="18"/>
    </location>
</feature>
<reference evidence="2 3" key="1">
    <citation type="submission" date="2016-09" db="EMBL/GenBank/DDBJ databases">
        <authorList>
            <person name="Capua I."/>
            <person name="De Benedictis P."/>
            <person name="Joannis T."/>
            <person name="Lombin L.H."/>
            <person name="Cattoli G."/>
        </authorList>
    </citation>
    <scope>NUCLEOTIDE SEQUENCE [LARGE SCALE GENOMIC DNA]</scope>
    <source>
        <strain evidence="2 3">IMI 309357</strain>
    </source>
</reference>
<keyword evidence="3" id="KW-1185">Reference proteome</keyword>
<dbReference type="AlphaFoldDB" id="A0A1G4BKM8"/>
<dbReference type="GeneID" id="34555748"/>
<evidence type="ECO:0000313" key="3">
    <source>
        <dbReference type="Proteomes" id="UP000176998"/>
    </source>
</evidence>
<dbReference type="Proteomes" id="UP000176998">
    <property type="component" value="Unassembled WGS sequence"/>
</dbReference>
<evidence type="ECO:0000256" key="1">
    <source>
        <dbReference type="SAM" id="SignalP"/>
    </source>
</evidence>
<sequence>MQFSSVFATLTLAVVVTALPGGDGCRVVTAASGTTCKQSSNGLTCGDFMASCGVGQWVKKLDNSPQCERKKLDTPCTGSWKCCTK</sequence>
<gene>
    <name evidence="2" type="ORF">CORC01_02588</name>
</gene>
<accession>A0A1G4BKM8</accession>
<name>A0A1G4BKM8_9PEZI</name>
<comment type="caution">
    <text evidence="2">The sequence shown here is derived from an EMBL/GenBank/DDBJ whole genome shotgun (WGS) entry which is preliminary data.</text>
</comment>
<evidence type="ECO:0000313" key="2">
    <source>
        <dbReference type="EMBL" id="OHF02009.1"/>
    </source>
</evidence>
<organism evidence="2 3">
    <name type="scientific">Colletotrichum orchidophilum</name>
    <dbReference type="NCBI Taxonomy" id="1209926"/>
    <lineage>
        <taxon>Eukaryota</taxon>
        <taxon>Fungi</taxon>
        <taxon>Dikarya</taxon>
        <taxon>Ascomycota</taxon>
        <taxon>Pezizomycotina</taxon>
        <taxon>Sordariomycetes</taxon>
        <taxon>Hypocreomycetidae</taxon>
        <taxon>Glomerellales</taxon>
        <taxon>Glomerellaceae</taxon>
        <taxon>Colletotrichum</taxon>
    </lineage>
</organism>
<keyword evidence="1" id="KW-0732">Signal</keyword>
<dbReference type="RefSeq" id="XP_022479151.1">
    <property type="nucleotide sequence ID" value="XM_022614238.1"/>
</dbReference>
<feature type="chain" id="PRO_5009603019" evidence="1">
    <location>
        <begin position="19"/>
        <end position="85"/>
    </location>
</feature>
<proteinExistence type="predicted"/>
<dbReference type="EMBL" id="MJBS01000015">
    <property type="protein sequence ID" value="OHF02009.1"/>
    <property type="molecule type" value="Genomic_DNA"/>
</dbReference>
<protein>
    <submittedName>
        <fullName evidence="2">Uncharacterized protein</fullName>
    </submittedName>
</protein>